<proteinExistence type="predicted"/>
<dbReference type="AlphaFoldDB" id="A0A7J6GKC3"/>
<feature type="non-terminal residue" evidence="1">
    <location>
        <position position="1"/>
    </location>
</feature>
<reference evidence="1 2" key="1">
    <citation type="journal article" date="2020" name="bioRxiv">
        <title>Sequence and annotation of 42 cannabis genomes reveals extensive copy number variation in cannabinoid synthesis and pathogen resistance genes.</title>
        <authorList>
            <person name="Mckernan K.J."/>
            <person name="Helbert Y."/>
            <person name="Kane L.T."/>
            <person name="Ebling H."/>
            <person name="Zhang L."/>
            <person name="Liu B."/>
            <person name="Eaton Z."/>
            <person name="Mclaughlin S."/>
            <person name="Kingan S."/>
            <person name="Baybayan P."/>
            <person name="Concepcion G."/>
            <person name="Jordan M."/>
            <person name="Riva A."/>
            <person name="Barbazuk W."/>
            <person name="Harkins T."/>
        </authorList>
    </citation>
    <scope>NUCLEOTIDE SEQUENCE [LARGE SCALE GENOMIC DNA]</scope>
    <source>
        <strain evidence="2">cv. Jamaican Lion 4</strain>
        <tissue evidence="1">Leaf</tissue>
    </source>
</reference>
<organism evidence="1 2">
    <name type="scientific">Cannabis sativa</name>
    <name type="common">Hemp</name>
    <name type="synonym">Marijuana</name>
    <dbReference type="NCBI Taxonomy" id="3483"/>
    <lineage>
        <taxon>Eukaryota</taxon>
        <taxon>Viridiplantae</taxon>
        <taxon>Streptophyta</taxon>
        <taxon>Embryophyta</taxon>
        <taxon>Tracheophyta</taxon>
        <taxon>Spermatophyta</taxon>
        <taxon>Magnoliopsida</taxon>
        <taxon>eudicotyledons</taxon>
        <taxon>Gunneridae</taxon>
        <taxon>Pentapetalae</taxon>
        <taxon>rosids</taxon>
        <taxon>fabids</taxon>
        <taxon>Rosales</taxon>
        <taxon>Cannabaceae</taxon>
        <taxon>Cannabis</taxon>
    </lineage>
</organism>
<dbReference type="EMBL" id="JAATIQ010000098">
    <property type="protein sequence ID" value="KAF4383376.1"/>
    <property type="molecule type" value="Genomic_DNA"/>
</dbReference>
<comment type="caution">
    <text evidence="1">The sequence shown here is derived from an EMBL/GenBank/DDBJ whole genome shotgun (WGS) entry which is preliminary data.</text>
</comment>
<name>A0A7J6GKC3_CANSA</name>
<dbReference type="Proteomes" id="UP000583929">
    <property type="component" value="Unassembled WGS sequence"/>
</dbReference>
<accession>A0A7J6GKC3</accession>
<gene>
    <name evidence="1" type="ORF">G4B88_023950</name>
</gene>
<keyword evidence="2" id="KW-1185">Reference proteome</keyword>
<evidence type="ECO:0000313" key="1">
    <source>
        <dbReference type="EMBL" id="KAF4383376.1"/>
    </source>
</evidence>
<evidence type="ECO:0000313" key="2">
    <source>
        <dbReference type="Proteomes" id="UP000583929"/>
    </source>
</evidence>
<protein>
    <submittedName>
        <fullName evidence="1">Uncharacterized protein</fullName>
    </submittedName>
</protein>
<sequence>MVVVLLGGGGGKGLAHLCLGPTLIKKLDKDWKTALKSFPGRSLRKTWKVGELMFNDWEEASMMSKMLETTVSVLGPEEQPKSAILKHFGNTLSQYTLMLSSSIGLTIDITSLYYIF</sequence>